<evidence type="ECO:0000313" key="2">
    <source>
        <dbReference type="EMBL" id="RKH41371.1"/>
    </source>
</evidence>
<dbReference type="GO" id="GO:0032259">
    <property type="term" value="P:methylation"/>
    <property type="evidence" value="ECO:0007669"/>
    <property type="project" value="UniProtKB-KW"/>
</dbReference>
<evidence type="ECO:0000313" key="3">
    <source>
        <dbReference type="Proteomes" id="UP000273405"/>
    </source>
</evidence>
<dbReference type="Gene3D" id="2.20.25.10">
    <property type="match status" value="1"/>
</dbReference>
<comment type="caution">
    <text evidence="2">The sequence shown here is derived from an EMBL/GenBank/DDBJ whole genome shotgun (WGS) entry which is preliminary data.</text>
</comment>
<organism evidence="2 3">
    <name type="scientific">Corallococcus sicarius</name>
    <dbReference type="NCBI Taxonomy" id="2316726"/>
    <lineage>
        <taxon>Bacteria</taxon>
        <taxon>Pseudomonadati</taxon>
        <taxon>Myxococcota</taxon>
        <taxon>Myxococcia</taxon>
        <taxon>Myxococcales</taxon>
        <taxon>Cystobacterineae</taxon>
        <taxon>Myxococcaceae</taxon>
        <taxon>Corallococcus</taxon>
    </lineage>
</organism>
<evidence type="ECO:0000259" key="1">
    <source>
        <dbReference type="Pfam" id="PF08241"/>
    </source>
</evidence>
<feature type="domain" description="Methyltransferase type 11" evidence="1">
    <location>
        <begin position="120"/>
        <end position="217"/>
    </location>
</feature>
<dbReference type="SUPFAM" id="SSF53335">
    <property type="entry name" value="S-adenosyl-L-methionine-dependent methyltransferases"/>
    <property type="match status" value="1"/>
</dbReference>
<reference evidence="3" key="1">
    <citation type="submission" date="2018-09" db="EMBL/GenBank/DDBJ databases">
        <authorList>
            <person name="Livingstone P.G."/>
            <person name="Whitworth D.E."/>
        </authorList>
    </citation>
    <scope>NUCLEOTIDE SEQUENCE [LARGE SCALE GENOMIC DNA]</scope>
    <source>
        <strain evidence="3">CA040B</strain>
    </source>
</reference>
<dbReference type="InterPro" id="IPR013216">
    <property type="entry name" value="Methyltransf_11"/>
</dbReference>
<dbReference type="Gene3D" id="3.40.50.150">
    <property type="entry name" value="Vaccinia Virus protein VP39"/>
    <property type="match status" value="1"/>
</dbReference>
<keyword evidence="3" id="KW-1185">Reference proteome</keyword>
<dbReference type="PANTHER" id="PTHR42912">
    <property type="entry name" value="METHYLTRANSFERASE"/>
    <property type="match status" value="1"/>
</dbReference>
<dbReference type="CDD" id="cd02440">
    <property type="entry name" value="AdoMet_MTases"/>
    <property type="match status" value="1"/>
</dbReference>
<accession>A0A3A8NGR7</accession>
<dbReference type="Pfam" id="PF08241">
    <property type="entry name" value="Methyltransf_11"/>
    <property type="match status" value="1"/>
</dbReference>
<dbReference type="InterPro" id="IPR050508">
    <property type="entry name" value="Methyltransf_Superfamily"/>
</dbReference>
<dbReference type="OrthoDB" id="9795634at2"/>
<dbReference type="GO" id="GO:0008757">
    <property type="term" value="F:S-adenosylmethionine-dependent methyltransferase activity"/>
    <property type="evidence" value="ECO:0007669"/>
    <property type="project" value="InterPro"/>
</dbReference>
<dbReference type="SUPFAM" id="SSF158997">
    <property type="entry name" value="Trm112p-like"/>
    <property type="match status" value="1"/>
</dbReference>
<gene>
    <name evidence="2" type="ORF">D7X12_18355</name>
</gene>
<dbReference type="InterPro" id="IPR029063">
    <property type="entry name" value="SAM-dependent_MTases_sf"/>
</dbReference>
<dbReference type="AlphaFoldDB" id="A0A3A8NGR7"/>
<protein>
    <submittedName>
        <fullName evidence="2">Methyltransferase domain-containing protein</fullName>
    </submittedName>
</protein>
<proteinExistence type="predicted"/>
<keyword evidence="2" id="KW-0808">Transferase</keyword>
<name>A0A3A8NGR7_9BACT</name>
<dbReference type="PANTHER" id="PTHR42912:SF80">
    <property type="entry name" value="METHYLTRANSFERASE DOMAIN-CONTAINING PROTEIN"/>
    <property type="match status" value="1"/>
</dbReference>
<keyword evidence="2" id="KW-0489">Methyltransferase</keyword>
<dbReference type="RefSeq" id="WP_120626567.1">
    <property type="nucleotide sequence ID" value="NZ_RAWG01000108.1"/>
</dbReference>
<dbReference type="Proteomes" id="UP000273405">
    <property type="component" value="Unassembled WGS sequence"/>
</dbReference>
<dbReference type="EMBL" id="RAWG01000108">
    <property type="protein sequence ID" value="RKH41371.1"/>
    <property type="molecule type" value="Genomic_DNA"/>
</dbReference>
<sequence>MTPGDAGLLACPSCRGALTWGGRTRGGQLDEGRLGCAGCGADWPVVEGLPRLFEEGEVRGTDRLMRVLYDRLCALHDPLVTLLMPLLQGHTEARLRGHYIRRLELGALTPRPRGPPLRILEVGIGAGANLPLIEEALPPGLDVEVWGLDLSAGMLGRCRRRVEREGRRGVRLLMADAHALPFPDHSFDRVFEVGGIDGYRAPERALAEMARVARPGTPVVVVDEQLDARERSLRHRLVFRLLTFYTTDAHCPRELLPATAVDVLAEQFCRYYFCLTFRMPVAHPPRSGRGRAGAASFPL</sequence>